<dbReference type="Pfam" id="PF12689">
    <property type="entry name" value="Acid_PPase"/>
    <property type="match status" value="1"/>
</dbReference>
<evidence type="ECO:0000313" key="2">
    <source>
        <dbReference type="EMBL" id="JAT25297.1"/>
    </source>
</evidence>
<dbReference type="AlphaFoldDB" id="A0A1B6LNV1"/>
<gene>
    <name evidence="2" type="ORF">g.32477</name>
</gene>
<dbReference type="InterPro" id="IPR010033">
    <property type="entry name" value="HAD_SF_ppase_IIIC"/>
</dbReference>
<organism evidence="2">
    <name type="scientific">Graphocephala atropunctata</name>
    <dbReference type="NCBI Taxonomy" id="36148"/>
    <lineage>
        <taxon>Eukaryota</taxon>
        <taxon>Metazoa</taxon>
        <taxon>Ecdysozoa</taxon>
        <taxon>Arthropoda</taxon>
        <taxon>Hexapoda</taxon>
        <taxon>Insecta</taxon>
        <taxon>Pterygota</taxon>
        <taxon>Neoptera</taxon>
        <taxon>Paraneoptera</taxon>
        <taxon>Hemiptera</taxon>
        <taxon>Auchenorrhyncha</taxon>
        <taxon>Membracoidea</taxon>
        <taxon>Cicadellidae</taxon>
        <taxon>Cicadellinae</taxon>
        <taxon>Cicadellini</taxon>
        <taxon>Graphocephala</taxon>
    </lineage>
</organism>
<dbReference type="InterPro" id="IPR010036">
    <property type="entry name" value="MDP_1_eu_arc"/>
</dbReference>
<keyword evidence="1" id="KW-0732">Signal</keyword>
<dbReference type="PANTHER" id="PTHR17901:SF14">
    <property type="entry name" value="MAGNESIUM-DEPENDENT PHOSPHATASE 1"/>
    <property type="match status" value="1"/>
</dbReference>
<evidence type="ECO:0008006" key="3">
    <source>
        <dbReference type="Google" id="ProtNLM"/>
    </source>
</evidence>
<dbReference type="NCBIfam" id="TIGR01681">
    <property type="entry name" value="HAD-SF-IIIC"/>
    <property type="match status" value="1"/>
</dbReference>
<dbReference type="SFLD" id="SFLDG01129">
    <property type="entry name" value="C1.5:_HAD__Beta-PGM__Phosphata"/>
    <property type="match status" value="1"/>
</dbReference>
<name>A0A1B6LNV1_9HEMI</name>
<dbReference type="NCBIfam" id="TIGR01685">
    <property type="entry name" value="MDP-1"/>
    <property type="match status" value="1"/>
</dbReference>
<reference evidence="2" key="1">
    <citation type="submission" date="2015-11" db="EMBL/GenBank/DDBJ databases">
        <title>De novo transcriptome assembly of four potential Pierce s Disease insect vectors from Arizona vineyards.</title>
        <authorList>
            <person name="Tassone E.E."/>
        </authorList>
    </citation>
    <scope>NUCLEOTIDE SEQUENCE</scope>
</reference>
<proteinExistence type="predicted"/>
<dbReference type="SFLD" id="SFLDS00003">
    <property type="entry name" value="Haloacid_Dehalogenase"/>
    <property type="match status" value="1"/>
</dbReference>
<evidence type="ECO:0000256" key="1">
    <source>
        <dbReference type="SAM" id="SignalP"/>
    </source>
</evidence>
<feature type="signal peptide" evidence="1">
    <location>
        <begin position="1"/>
        <end position="24"/>
    </location>
</feature>
<protein>
    <recommendedName>
        <fullName evidence="3">Magnesium-dependent phosphatase-1</fullName>
    </recommendedName>
</protein>
<dbReference type="SUPFAM" id="SSF56784">
    <property type="entry name" value="HAD-like"/>
    <property type="match status" value="1"/>
</dbReference>
<dbReference type="GO" id="GO:0003993">
    <property type="term" value="F:acid phosphatase activity"/>
    <property type="evidence" value="ECO:0007669"/>
    <property type="project" value="TreeGrafter"/>
</dbReference>
<dbReference type="Gene3D" id="3.40.50.1000">
    <property type="entry name" value="HAD superfamily/HAD-like"/>
    <property type="match status" value="1"/>
</dbReference>
<dbReference type="InterPro" id="IPR023214">
    <property type="entry name" value="HAD_sf"/>
</dbReference>
<dbReference type="InterPro" id="IPR036412">
    <property type="entry name" value="HAD-like_sf"/>
</dbReference>
<sequence length="207" mass="24258">MLSYIRFSLILNLSLVNLLDLVMAKQTRGSFEGTLPDTGFLKQFRHLPKLVVFDLDYTLWPYWVDTHIDLPIKKASDGTVVDRRGVKLKIFAETKKVLETLKENKILIAAASRTQEPPAARDMLKYFDLDKYFDFKEIYPGEKTTHFQRIKKDSNVQYEDMLFFDDEKRNIVTISKINVVCFYLRGDMTMRILQEGLALFDQKRSNQ</sequence>
<dbReference type="EMBL" id="GEBQ01014680">
    <property type="protein sequence ID" value="JAT25297.1"/>
    <property type="molecule type" value="Transcribed_RNA"/>
</dbReference>
<dbReference type="CDD" id="cd07501">
    <property type="entry name" value="HAD_MDP-1_like"/>
    <property type="match status" value="1"/>
</dbReference>
<accession>A0A1B6LNV1</accession>
<feature type="chain" id="PRO_5008587635" description="Magnesium-dependent phosphatase-1" evidence="1">
    <location>
        <begin position="25"/>
        <end position="207"/>
    </location>
</feature>
<dbReference type="PANTHER" id="PTHR17901">
    <property type="entry name" value="MAGNESIUM-DEPENDENT PHOSPHATASE 1 MDP1"/>
    <property type="match status" value="1"/>
</dbReference>
<dbReference type="SFLD" id="SFLDG01131">
    <property type="entry name" value="C1.5.2:_MDP_Like"/>
    <property type="match status" value="1"/>
</dbReference>
<dbReference type="InterPro" id="IPR035679">
    <property type="entry name" value="MDP-1_euk"/>
</dbReference>